<dbReference type="Proteomes" id="UP001270362">
    <property type="component" value="Unassembled WGS sequence"/>
</dbReference>
<sequence>MFGERVAERTAATGHMYVNHNYPASDKNPRDAASIFARYMNLLERVVARSEGSPVFPTEPAATGPVGETKPSPRRQGDLESQNGYAMESLAANGHAQGGVVDSGDRGGAANDSDSPEQPSDRVFKNTVALLTRTYRAAVKARKIKAEEVKPWLMIPPDTTATLTPAELELVSQDLGAELARITAALRDDRKIPLEDAATIVRCILAAWADTVPRIDVMEHLPNREDPLRPESGTGVIFMDALPSVVALS</sequence>
<dbReference type="EMBL" id="JAULSO010000002">
    <property type="protein sequence ID" value="KAK3690103.1"/>
    <property type="molecule type" value="Genomic_DNA"/>
</dbReference>
<reference evidence="2" key="2">
    <citation type="submission" date="2023-06" db="EMBL/GenBank/DDBJ databases">
        <authorList>
            <consortium name="Lawrence Berkeley National Laboratory"/>
            <person name="Haridas S."/>
            <person name="Hensen N."/>
            <person name="Bonometti L."/>
            <person name="Westerberg I."/>
            <person name="Brannstrom I.O."/>
            <person name="Guillou S."/>
            <person name="Cros-Aarteil S."/>
            <person name="Calhoun S."/>
            <person name="Kuo A."/>
            <person name="Mondo S."/>
            <person name="Pangilinan J."/>
            <person name="Riley R."/>
            <person name="Labutti K."/>
            <person name="Andreopoulos B."/>
            <person name="Lipzen A."/>
            <person name="Chen C."/>
            <person name="Yanf M."/>
            <person name="Daum C."/>
            <person name="Ng V."/>
            <person name="Clum A."/>
            <person name="Steindorff A."/>
            <person name="Ohm R."/>
            <person name="Martin F."/>
            <person name="Silar P."/>
            <person name="Natvig D."/>
            <person name="Lalanne C."/>
            <person name="Gautier V."/>
            <person name="Ament-Velasquez S.L."/>
            <person name="Kruys A."/>
            <person name="Hutchinson M.I."/>
            <person name="Powell A.J."/>
            <person name="Barry K."/>
            <person name="Miller A.N."/>
            <person name="Grigoriev I.V."/>
            <person name="Debuchy R."/>
            <person name="Gladieux P."/>
            <person name="Thoren M.H."/>
            <person name="Johannesson H."/>
        </authorList>
    </citation>
    <scope>NUCLEOTIDE SEQUENCE</scope>
    <source>
        <strain evidence="2">CBS 314.62</strain>
    </source>
</reference>
<organism evidence="2 3">
    <name type="scientific">Podospora appendiculata</name>
    <dbReference type="NCBI Taxonomy" id="314037"/>
    <lineage>
        <taxon>Eukaryota</taxon>
        <taxon>Fungi</taxon>
        <taxon>Dikarya</taxon>
        <taxon>Ascomycota</taxon>
        <taxon>Pezizomycotina</taxon>
        <taxon>Sordariomycetes</taxon>
        <taxon>Sordariomycetidae</taxon>
        <taxon>Sordariales</taxon>
        <taxon>Podosporaceae</taxon>
        <taxon>Podospora</taxon>
    </lineage>
</organism>
<evidence type="ECO:0000256" key="1">
    <source>
        <dbReference type="SAM" id="MobiDB-lite"/>
    </source>
</evidence>
<dbReference type="AlphaFoldDB" id="A0AAE0XCK2"/>
<keyword evidence="3" id="KW-1185">Reference proteome</keyword>
<evidence type="ECO:0000313" key="3">
    <source>
        <dbReference type="Proteomes" id="UP001270362"/>
    </source>
</evidence>
<comment type="caution">
    <text evidence="2">The sequence shown here is derived from an EMBL/GenBank/DDBJ whole genome shotgun (WGS) entry which is preliminary data.</text>
</comment>
<proteinExistence type="predicted"/>
<feature type="region of interest" description="Disordered" evidence="1">
    <location>
        <begin position="96"/>
        <end position="123"/>
    </location>
</feature>
<accession>A0AAE0XCK2</accession>
<name>A0AAE0XCK2_9PEZI</name>
<feature type="region of interest" description="Disordered" evidence="1">
    <location>
        <begin position="50"/>
        <end position="80"/>
    </location>
</feature>
<evidence type="ECO:0000313" key="2">
    <source>
        <dbReference type="EMBL" id="KAK3690103.1"/>
    </source>
</evidence>
<gene>
    <name evidence="2" type="ORF">B0T22DRAFT_463003</name>
</gene>
<reference evidence="2" key="1">
    <citation type="journal article" date="2023" name="Mol. Phylogenet. Evol.">
        <title>Genome-scale phylogeny and comparative genomics of the fungal order Sordariales.</title>
        <authorList>
            <person name="Hensen N."/>
            <person name="Bonometti L."/>
            <person name="Westerberg I."/>
            <person name="Brannstrom I.O."/>
            <person name="Guillou S."/>
            <person name="Cros-Aarteil S."/>
            <person name="Calhoun S."/>
            <person name="Haridas S."/>
            <person name="Kuo A."/>
            <person name="Mondo S."/>
            <person name="Pangilinan J."/>
            <person name="Riley R."/>
            <person name="LaButti K."/>
            <person name="Andreopoulos B."/>
            <person name="Lipzen A."/>
            <person name="Chen C."/>
            <person name="Yan M."/>
            <person name="Daum C."/>
            <person name="Ng V."/>
            <person name="Clum A."/>
            <person name="Steindorff A."/>
            <person name="Ohm R.A."/>
            <person name="Martin F."/>
            <person name="Silar P."/>
            <person name="Natvig D.O."/>
            <person name="Lalanne C."/>
            <person name="Gautier V."/>
            <person name="Ament-Velasquez S.L."/>
            <person name="Kruys A."/>
            <person name="Hutchinson M.I."/>
            <person name="Powell A.J."/>
            <person name="Barry K."/>
            <person name="Miller A.N."/>
            <person name="Grigoriev I.V."/>
            <person name="Debuchy R."/>
            <person name="Gladieux P."/>
            <person name="Hiltunen Thoren M."/>
            <person name="Johannesson H."/>
        </authorList>
    </citation>
    <scope>NUCLEOTIDE SEQUENCE</scope>
    <source>
        <strain evidence="2">CBS 314.62</strain>
    </source>
</reference>
<protein>
    <submittedName>
        <fullName evidence="2">Uncharacterized protein</fullName>
    </submittedName>
</protein>